<feature type="transmembrane region" description="Helical" evidence="1">
    <location>
        <begin position="32"/>
        <end position="53"/>
    </location>
</feature>
<feature type="transmembrane region" description="Helical" evidence="1">
    <location>
        <begin position="120"/>
        <end position="137"/>
    </location>
</feature>
<keyword evidence="1" id="KW-1133">Transmembrane helix</keyword>
<comment type="caution">
    <text evidence="2">The sequence shown here is derived from an EMBL/GenBank/DDBJ whole genome shotgun (WGS) entry which is preliminary data.</text>
</comment>
<feature type="transmembrane region" description="Helical" evidence="1">
    <location>
        <begin position="188"/>
        <end position="207"/>
    </location>
</feature>
<proteinExistence type="predicted"/>
<feature type="transmembrane region" description="Helical" evidence="1">
    <location>
        <begin position="96"/>
        <end position="113"/>
    </location>
</feature>
<gene>
    <name evidence="2" type="ORF">KS419_10335</name>
</gene>
<keyword evidence="3" id="KW-1185">Reference proteome</keyword>
<organism evidence="2 3">
    <name type="scientific">Evansella tamaricis</name>
    <dbReference type="NCBI Taxonomy" id="2069301"/>
    <lineage>
        <taxon>Bacteria</taxon>
        <taxon>Bacillati</taxon>
        <taxon>Bacillota</taxon>
        <taxon>Bacilli</taxon>
        <taxon>Bacillales</taxon>
        <taxon>Bacillaceae</taxon>
        <taxon>Evansella</taxon>
    </lineage>
</organism>
<dbReference type="Proteomes" id="UP000784880">
    <property type="component" value="Unassembled WGS sequence"/>
</dbReference>
<dbReference type="InterPro" id="IPR049500">
    <property type="entry name" value="Peptidase_M50B-like"/>
</dbReference>
<feature type="transmembrane region" description="Helical" evidence="1">
    <location>
        <begin position="143"/>
        <end position="168"/>
    </location>
</feature>
<evidence type="ECO:0000313" key="2">
    <source>
        <dbReference type="EMBL" id="MBU9712138.1"/>
    </source>
</evidence>
<sequence length="211" mass="23912">MLIYLMLAVVVTFTPLLRTVFGTFNTLVHETGHAIVTLLTSGKVYSVSLFSNLEGVAITGYRSWFSGLIIFYSGYTFSTLMAIASFHFIYLENSMMLFYLLVSFALVNLLLWVRNPYGIFWLLLFLLFAFVLELQGLNQIREMFIMLIASILLIQSITTAFTVFILSVMKSKQAGDATELAKLTSIPAFIWGMVFFGQSVLGAYYVFDNYF</sequence>
<accession>A0ABS6JEP9</accession>
<reference evidence="2 3" key="1">
    <citation type="submission" date="2021-06" db="EMBL/GenBank/DDBJ databases">
        <title>Bacillus sp. RD4P76, an endophyte from a halophyte.</title>
        <authorList>
            <person name="Sun J.-Q."/>
        </authorList>
    </citation>
    <scope>NUCLEOTIDE SEQUENCE [LARGE SCALE GENOMIC DNA]</scope>
    <source>
        <strain evidence="2 3">CGMCC 1.15917</strain>
    </source>
</reference>
<dbReference type="RefSeq" id="WP_217066326.1">
    <property type="nucleotide sequence ID" value="NZ_JAHQCS010000094.1"/>
</dbReference>
<dbReference type="EMBL" id="JAHQCS010000094">
    <property type="protein sequence ID" value="MBU9712138.1"/>
    <property type="molecule type" value="Genomic_DNA"/>
</dbReference>
<name>A0ABS6JEP9_9BACI</name>
<keyword evidence="1" id="KW-0812">Transmembrane</keyword>
<feature type="transmembrane region" description="Helical" evidence="1">
    <location>
        <begin position="65"/>
        <end position="90"/>
    </location>
</feature>
<protein>
    <submittedName>
        <fullName evidence="2">M50 family metallopeptidase</fullName>
    </submittedName>
</protein>
<evidence type="ECO:0000313" key="3">
    <source>
        <dbReference type="Proteomes" id="UP000784880"/>
    </source>
</evidence>
<keyword evidence="1" id="KW-0472">Membrane</keyword>
<evidence type="ECO:0000256" key="1">
    <source>
        <dbReference type="SAM" id="Phobius"/>
    </source>
</evidence>
<dbReference type="Pfam" id="PF13398">
    <property type="entry name" value="Peptidase_M50B"/>
    <property type="match status" value="1"/>
</dbReference>